<feature type="domain" description="SLH" evidence="2">
    <location>
        <begin position="616"/>
        <end position="678"/>
    </location>
</feature>
<feature type="chain" id="PRO_5032598787" evidence="1">
    <location>
        <begin position="27"/>
        <end position="744"/>
    </location>
</feature>
<dbReference type="EMBL" id="JACHGZ010000016">
    <property type="protein sequence ID" value="MBB5149185.1"/>
    <property type="molecule type" value="Genomic_DNA"/>
</dbReference>
<keyword evidence="1" id="KW-0732">Signal</keyword>
<dbReference type="Pfam" id="PF00395">
    <property type="entry name" value="SLH"/>
    <property type="match status" value="2"/>
</dbReference>
<organism evidence="3 4">
    <name type="scientific">Ureibacillus thermosphaericus</name>
    <dbReference type="NCBI Taxonomy" id="51173"/>
    <lineage>
        <taxon>Bacteria</taxon>
        <taxon>Bacillati</taxon>
        <taxon>Bacillota</taxon>
        <taxon>Bacilli</taxon>
        <taxon>Bacillales</taxon>
        <taxon>Caryophanaceae</taxon>
        <taxon>Ureibacillus</taxon>
    </lineage>
</organism>
<dbReference type="Pfam" id="PF16244">
    <property type="entry name" value="DUF4901"/>
    <property type="match status" value="2"/>
</dbReference>
<keyword evidence="3" id="KW-0378">Hydrolase</keyword>
<evidence type="ECO:0000313" key="3">
    <source>
        <dbReference type="EMBL" id="MBB5149185.1"/>
    </source>
</evidence>
<gene>
    <name evidence="3" type="ORF">HNR36_001573</name>
</gene>
<keyword evidence="3" id="KW-0482">Metalloprotease</keyword>
<evidence type="ECO:0000259" key="2">
    <source>
        <dbReference type="PROSITE" id="PS51272"/>
    </source>
</evidence>
<reference evidence="3 4" key="1">
    <citation type="submission" date="2020-08" db="EMBL/GenBank/DDBJ databases">
        <title>Genomic Encyclopedia of Type Strains, Phase IV (KMG-IV): sequencing the most valuable type-strain genomes for metagenomic binning, comparative biology and taxonomic classification.</title>
        <authorList>
            <person name="Goeker M."/>
        </authorList>
    </citation>
    <scope>NUCLEOTIDE SEQUENCE [LARGE SCALE GENOMIC DNA]</scope>
    <source>
        <strain evidence="3 4">DSM 10633</strain>
    </source>
</reference>
<accession>A0A840PL92</accession>
<sequence>MKFKKIGTIATAATLSVGLLATPALAETPLDVYEKPQQLEILIASTETTVSKSELIKKFKDVFPNKYDFLSESDFHLRSGHYPNDNTVRYNLSFHKKISGNRYVYGDITFAGENLEIESLYLDPIDTKDAMFPAKVSKDEAKEIAKKFIEQFTAGKKYKLSEEDDVYYYPGPKQLLTEPVQYSFSFVRTENGIAIPDQRISISVLGNGEVTHLYRSEFLSATFDDVNKVINKEEIMKKIKDNLSVQLRYQLDYNYYTGEQKAELVYVPSIKEGIHALTGNWLVGNKFQSNPPENKNVDQLTNQPLSPKYKGMTVEQAKQLAEQILKINSNKVRLTIDSVEETENYYGNEIIYVSYSYEYDRGGYGTNITFDKQTGDLIEYYDIKSDVLAQIGEKPKNQRKITEEQALSKAIGYLKQYAPSKLHHYSKPIEQRLEHYNGLYFFTFPRIVNGIPVIGDELHVAISDTGELINLHVGYHENSEWPAINNAISAEEAKNIIMNSTDVELSYIQPDENPHYALVYSPIYNGNIYSYLDAISGEWKTPSYLQNPEISEEQKVSHPTAEKELNFFIENGYLEIGDIDSFNADAPITKGEVLKGLVKSLTYFYEDYYYNSEEMKKQTYENIGPDHPYFHIVEKAVSMGILDPKNKGFNPDTNITREQLAVWYIRALGLEEAAKHSEIYKSNVKDVDLVNSHYIGYVSLANSLGLIPAENNLFEPKRPVTYADFVTSAVRLAQKANDMNLYFD</sequence>
<name>A0A840PL92_URETH</name>
<evidence type="ECO:0000313" key="4">
    <source>
        <dbReference type="Proteomes" id="UP000557217"/>
    </source>
</evidence>
<keyword evidence="3" id="KW-0645">Protease</keyword>
<keyword evidence="4" id="KW-1185">Reference proteome</keyword>
<dbReference type="InterPro" id="IPR001119">
    <property type="entry name" value="SLH_dom"/>
</dbReference>
<dbReference type="InterPro" id="IPR032599">
    <property type="entry name" value="YcdB/YcdC_rep_domain"/>
</dbReference>
<proteinExistence type="predicted"/>
<dbReference type="AlphaFoldDB" id="A0A840PL92"/>
<comment type="caution">
    <text evidence="3">The sequence shown here is derived from an EMBL/GenBank/DDBJ whole genome shotgun (WGS) entry which is preliminary data.</text>
</comment>
<dbReference type="RefSeq" id="WP_168412399.1">
    <property type="nucleotide sequence ID" value="NZ_JAAXPW010000017.1"/>
</dbReference>
<dbReference type="GO" id="GO:0006508">
    <property type="term" value="P:proteolysis"/>
    <property type="evidence" value="ECO:0007669"/>
    <property type="project" value="UniProtKB-KW"/>
</dbReference>
<dbReference type="GO" id="GO:0008237">
    <property type="term" value="F:metallopeptidase activity"/>
    <property type="evidence" value="ECO:0007669"/>
    <property type="project" value="UniProtKB-KW"/>
</dbReference>
<dbReference type="Proteomes" id="UP000557217">
    <property type="component" value="Unassembled WGS sequence"/>
</dbReference>
<evidence type="ECO:0000256" key="1">
    <source>
        <dbReference type="SAM" id="SignalP"/>
    </source>
</evidence>
<feature type="signal peptide" evidence="1">
    <location>
        <begin position="1"/>
        <end position="26"/>
    </location>
</feature>
<protein>
    <submittedName>
        <fullName evidence="3">Zn-dependent metalloprotease</fullName>
    </submittedName>
</protein>
<dbReference type="PROSITE" id="PS51272">
    <property type="entry name" value="SLH"/>
    <property type="match status" value="1"/>
</dbReference>